<reference evidence="9 10" key="1">
    <citation type="journal article" date="2010" name="Stand. Genomic Sci.">
        <title>Complete genome sequence of Spirochaeta smaragdinae type strain (SEBR 4228).</title>
        <authorList>
            <person name="Mavromatis K."/>
            <person name="Yasawong M."/>
            <person name="Chertkov O."/>
            <person name="Lapidus A."/>
            <person name="Lucas S."/>
            <person name="Nolan M."/>
            <person name="Del Rio T.G."/>
            <person name="Tice H."/>
            <person name="Cheng J.F."/>
            <person name="Pitluck S."/>
            <person name="Liolios K."/>
            <person name="Ivanova N."/>
            <person name="Tapia R."/>
            <person name="Han C."/>
            <person name="Bruce D."/>
            <person name="Goodwin L."/>
            <person name="Pati A."/>
            <person name="Chen A."/>
            <person name="Palaniappan K."/>
            <person name="Land M."/>
            <person name="Hauser L."/>
            <person name="Chang Y.J."/>
            <person name="Jeffries C.D."/>
            <person name="Detter J.C."/>
            <person name="Rohde M."/>
            <person name="Brambilla E."/>
            <person name="Spring S."/>
            <person name="Goker M."/>
            <person name="Sikorski J."/>
            <person name="Woyke T."/>
            <person name="Bristow J."/>
            <person name="Eisen J.A."/>
            <person name="Markowitz V."/>
            <person name="Hugenholtz P."/>
            <person name="Klenk H.P."/>
            <person name="Kyrpides N.C."/>
        </authorList>
    </citation>
    <scope>NUCLEOTIDE SEQUENCE [LARGE SCALE GENOMIC DNA]</scope>
    <source>
        <strain evidence="10">DSM 11293 / JCM 15392 / SEBR 4228</strain>
    </source>
</reference>
<dbReference type="GO" id="GO:0047360">
    <property type="term" value="F:undecaprenyl-phosphate galactose phosphotransferase activity"/>
    <property type="evidence" value="ECO:0007669"/>
    <property type="project" value="UniProtKB-EC"/>
</dbReference>
<feature type="transmembrane region" description="Helical" evidence="7">
    <location>
        <begin position="51"/>
        <end position="72"/>
    </location>
</feature>
<evidence type="ECO:0000256" key="1">
    <source>
        <dbReference type="ARBA" id="ARBA00004141"/>
    </source>
</evidence>
<evidence type="ECO:0000256" key="3">
    <source>
        <dbReference type="ARBA" id="ARBA00022679"/>
    </source>
</evidence>
<keyword evidence="5 7" id="KW-1133">Transmembrane helix</keyword>
<dbReference type="NCBIfam" id="TIGR03025">
    <property type="entry name" value="EPS_sugtrans"/>
    <property type="match status" value="1"/>
</dbReference>
<dbReference type="InterPro" id="IPR017475">
    <property type="entry name" value="EPS_sugar_tfrase"/>
</dbReference>
<dbReference type="EMBL" id="CP002116">
    <property type="protein sequence ID" value="ADK83311.1"/>
    <property type="molecule type" value="Genomic_DNA"/>
</dbReference>
<name>E1R9Z2_SEDSS</name>
<dbReference type="STRING" id="573413.Spirs_4237"/>
<dbReference type="PANTHER" id="PTHR30576:SF0">
    <property type="entry name" value="UNDECAPRENYL-PHOSPHATE N-ACETYLGALACTOSAMINYL 1-PHOSPHATE TRANSFERASE-RELATED"/>
    <property type="match status" value="1"/>
</dbReference>
<evidence type="ECO:0000256" key="7">
    <source>
        <dbReference type="SAM" id="Phobius"/>
    </source>
</evidence>
<keyword evidence="3 9" id="KW-0808">Transferase</keyword>
<protein>
    <submittedName>
        <fullName evidence="9">Undecaprenyl-phosphate glucose phosphotransferase</fullName>
        <ecNumber evidence="9">2.7.8.6</ecNumber>
    </submittedName>
</protein>
<evidence type="ECO:0000256" key="4">
    <source>
        <dbReference type="ARBA" id="ARBA00022692"/>
    </source>
</evidence>
<proteinExistence type="inferred from homology"/>
<evidence type="ECO:0000313" key="9">
    <source>
        <dbReference type="EMBL" id="ADK83311.1"/>
    </source>
</evidence>
<dbReference type="eggNOG" id="COG1086">
    <property type="taxonomic scope" value="Bacteria"/>
</dbReference>
<keyword evidence="4 7" id="KW-0812">Transmembrane</keyword>
<dbReference type="EC" id="2.7.8.6" evidence="9"/>
<keyword evidence="6 7" id="KW-0472">Membrane</keyword>
<evidence type="ECO:0000256" key="6">
    <source>
        <dbReference type="ARBA" id="ARBA00023136"/>
    </source>
</evidence>
<dbReference type="OrthoDB" id="9808602at2"/>
<evidence type="ECO:0000256" key="5">
    <source>
        <dbReference type="ARBA" id="ARBA00022989"/>
    </source>
</evidence>
<feature type="transmembrane region" description="Helical" evidence="7">
    <location>
        <begin position="12"/>
        <end position="35"/>
    </location>
</feature>
<comment type="subcellular location">
    <subcellularLocation>
        <location evidence="1">Membrane</location>
        <topology evidence="1">Multi-pass membrane protein</topology>
    </subcellularLocation>
</comment>
<evidence type="ECO:0000313" key="10">
    <source>
        <dbReference type="Proteomes" id="UP000002318"/>
    </source>
</evidence>
<dbReference type="HOGENOM" id="CLU_024920_0_1_12"/>
<organism evidence="9 10">
    <name type="scientific">Sediminispirochaeta smaragdinae (strain DSM 11293 / JCM 15392 / SEBR 4228)</name>
    <name type="common">Spirochaeta smaragdinae</name>
    <dbReference type="NCBI Taxonomy" id="573413"/>
    <lineage>
        <taxon>Bacteria</taxon>
        <taxon>Pseudomonadati</taxon>
        <taxon>Spirochaetota</taxon>
        <taxon>Spirochaetia</taxon>
        <taxon>Spirochaetales</taxon>
        <taxon>Spirochaetaceae</taxon>
        <taxon>Sediminispirochaeta</taxon>
    </lineage>
</organism>
<dbReference type="eggNOG" id="COG2148">
    <property type="taxonomic scope" value="Bacteria"/>
</dbReference>
<dbReference type="Proteomes" id="UP000002318">
    <property type="component" value="Chromosome"/>
</dbReference>
<dbReference type="Pfam" id="PF02397">
    <property type="entry name" value="Bac_transf"/>
    <property type="match status" value="1"/>
</dbReference>
<feature type="transmembrane region" description="Helical" evidence="7">
    <location>
        <begin position="84"/>
        <end position="105"/>
    </location>
</feature>
<dbReference type="GO" id="GO:0016020">
    <property type="term" value="C:membrane"/>
    <property type="evidence" value="ECO:0007669"/>
    <property type="project" value="UniProtKB-SubCell"/>
</dbReference>
<dbReference type="NCBIfam" id="TIGR03023">
    <property type="entry name" value="WcaJ_sugtrans"/>
    <property type="match status" value="1"/>
</dbReference>
<feature type="transmembrane region" description="Helical" evidence="7">
    <location>
        <begin position="117"/>
        <end position="137"/>
    </location>
</feature>
<feature type="transmembrane region" description="Helical" evidence="7">
    <location>
        <begin position="283"/>
        <end position="307"/>
    </location>
</feature>
<gene>
    <name evidence="9" type="ordered locus">Spirs_4237</name>
</gene>
<keyword evidence="10" id="KW-1185">Reference proteome</keyword>
<sequence>MFRERNETYMLLFVVVDTLSTILAFCAAVAVRFIIQEANLFEFYAIDLREYMYIGLVLASSQVMVFYFMDLYRPGKIGLVTDEFNRVVLGTIVTIFMALGVIFFLKTHRYSRLVVLYFGILNVAFVSLGRAIARFFIKKMLLKGRRIRLILVLGTGRTAKQFEEVIQRNRLYGYLVKAFVRLPEEGEVKVESDKILGSFEDLPRLLTEIRPHHVIFACDSTSSDMLQGAIQMCNHEGIHMHVIPSFSELITSKGRLESLEGIPLITLRDIPARRGFNRFFKRLFDIIFSLLFIILFSPFYILIALAIKLTSKGPVFLSQERVGLDNKLFKVLKFRTMSVQQPGDSDIIWTTKNDPRVTPVGRILRKLSLDETPQFFNVFTGTMSVVGPRPERPYWVEQFKERYTGYMQRHGMKAGITGWAQVNGLRGDTSIEERVAADIYYIENWSILLDLKIILLTPFKSVIDRNAY</sequence>
<dbReference type="InterPro" id="IPR003362">
    <property type="entry name" value="Bact_transf"/>
</dbReference>
<evidence type="ECO:0000259" key="8">
    <source>
        <dbReference type="Pfam" id="PF02397"/>
    </source>
</evidence>
<dbReference type="PANTHER" id="PTHR30576">
    <property type="entry name" value="COLANIC BIOSYNTHESIS UDP-GLUCOSE LIPID CARRIER TRANSFERASE"/>
    <property type="match status" value="1"/>
</dbReference>
<evidence type="ECO:0000256" key="2">
    <source>
        <dbReference type="ARBA" id="ARBA00006464"/>
    </source>
</evidence>
<dbReference type="KEGG" id="ssm:Spirs_4237"/>
<feature type="domain" description="Bacterial sugar transferase" evidence="8">
    <location>
        <begin position="281"/>
        <end position="460"/>
    </location>
</feature>
<comment type="similarity">
    <text evidence="2">Belongs to the bacterial sugar transferase family.</text>
</comment>
<dbReference type="Gene3D" id="3.40.50.720">
    <property type="entry name" value="NAD(P)-binding Rossmann-like Domain"/>
    <property type="match status" value="1"/>
</dbReference>
<dbReference type="Pfam" id="PF13727">
    <property type="entry name" value="CoA_binding_3"/>
    <property type="match status" value="1"/>
</dbReference>
<dbReference type="AlphaFoldDB" id="E1R9Z2"/>
<dbReference type="InterPro" id="IPR017473">
    <property type="entry name" value="Undecaprenyl-P_gluc_Ptfrase"/>
</dbReference>
<accession>E1R9Z2</accession>
<dbReference type="RefSeq" id="WP_013256767.1">
    <property type="nucleotide sequence ID" value="NC_014364.1"/>
</dbReference>